<dbReference type="InterPro" id="IPR041050">
    <property type="entry name" value="PilA4"/>
</dbReference>
<keyword evidence="4 9" id="KW-0812">Transmembrane</keyword>
<keyword evidence="6 9" id="KW-1133">Transmembrane helix</keyword>
<evidence type="ECO:0000313" key="11">
    <source>
        <dbReference type="EMBL" id="GGR14678.1"/>
    </source>
</evidence>
<comment type="caution">
    <text evidence="11">The sequence shown here is derived from an EMBL/GenBank/DDBJ whole genome shotgun (WGS) entry which is preliminary data.</text>
</comment>
<evidence type="ECO:0000256" key="3">
    <source>
        <dbReference type="ARBA" id="ARBA00022481"/>
    </source>
</evidence>
<organism evidence="11 12">
    <name type="scientific">Deinococcus ruber</name>
    <dbReference type="NCBI Taxonomy" id="1848197"/>
    <lineage>
        <taxon>Bacteria</taxon>
        <taxon>Thermotogati</taxon>
        <taxon>Deinococcota</taxon>
        <taxon>Deinococci</taxon>
        <taxon>Deinococcales</taxon>
        <taxon>Deinococcaceae</taxon>
        <taxon>Deinococcus</taxon>
    </lineage>
</organism>
<dbReference type="EMBL" id="BMQL01000017">
    <property type="protein sequence ID" value="GGR14678.1"/>
    <property type="molecule type" value="Genomic_DNA"/>
</dbReference>
<comment type="subcellular location">
    <subcellularLocation>
        <location evidence="1">Cell outer membrane</location>
        <topology evidence="1">Single-pass membrane protein</topology>
    </subcellularLocation>
    <subcellularLocation>
        <location evidence="2">Periplasm</location>
    </subcellularLocation>
</comment>
<keyword evidence="3" id="KW-0488">Methylation</keyword>
<evidence type="ECO:0000259" key="10">
    <source>
        <dbReference type="Pfam" id="PF18682"/>
    </source>
</evidence>
<protein>
    <submittedName>
        <fullName evidence="11">Pili assembly chaperone</fullName>
    </submittedName>
</protein>
<evidence type="ECO:0000256" key="9">
    <source>
        <dbReference type="SAM" id="Phobius"/>
    </source>
</evidence>
<evidence type="ECO:0000256" key="5">
    <source>
        <dbReference type="ARBA" id="ARBA00022764"/>
    </source>
</evidence>
<evidence type="ECO:0000313" key="12">
    <source>
        <dbReference type="Proteomes" id="UP000603865"/>
    </source>
</evidence>
<dbReference type="RefSeq" id="WP_189091271.1">
    <property type="nucleotide sequence ID" value="NZ_BMQL01000017.1"/>
</dbReference>
<evidence type="ECO:0000256" key="6">
    <source>
        <dbReference type="ARBA" id="ARBA00022989"/>
    </source>
</evidence>
<dbReference type="InterPro" id="IPR012902">
    <property type="entry name" value="N_methyl_site"/>
</dbReference>
<dbReference type="NCBIfam" id="TIGR02532">
    <property type="entry name" value="IV_pilin_GFxxxE"/>
    <property type="match status" value="1"/>
</dbReference>
<dbReference type="AlphaFoldDB" id="A0A918CAN8"/>
<name>A0A918CAN8_9DEIO</name>
<dbReference type="Pfam" id="PF07963">
    <property type="entry name" value="N_methyl"/>
    <property type="match status" value="1"/>
</dbReference>
<evidence type="ECO:0000256" key="1">
    <source>
        <dbReference type="ARBA" id="ARBA00004203"/>
    </source>
</evidence>
<keyword evidence="8" id="KW-0998">Cell outer membrane</keyword>
<evidence type="ECO:0000256" key="2">
    <source>
        <dbReference type="ARBA" id="ARBA00004418"/>
    </source>
</evidence>
<evidence type="ECO:0000256" key="7">
    <source>
        <dbReference type="ARBA" id="ARBA00023136"/>
    </source>
</evidence>
<feature type="transmembrane region" description="Helical" evidence="9">
    <location>
        <begin position="12"/>
        <end position="34"/>
    </location>
</feature>
<keyword evidence="12" id="KW-1185">Reference proteome</keyword>
<dbReference type="InterPro" id="IPR045584">
    <property type="entry name" value="Pilin-like"/>
</dbReference>
<dbReference type="GO" id="GO:0009279">
    <property type="term" value="C:cell outer membrane"/>
    <property type="evidence" value="ECO:0007669"/>
    <property type="project" value="UniProtKB-SubCell"/>
</dbReference>
<dbReference type="Proteomes" id="UP000603865">
    <property type="component" value="Unassembled WGS sequence"/>
</dbReference>
<evidence type="ECO:0000256" key="4">
    <source>
        <dbReference type="ARBA" id="ARBA00022692"/>
    </source>
</evidence>
<evidence type="ECO:0000256" key="8">
    <source>
        <dbReference type="ARBA" id="ARBA00023237"/>
    </source>
</evidence>
<dbReference type="SUPFAM" id="SSF54523">
    <property type="entry name" value="Pili subunits"/>
    <property type="match status" value="1"/>
</dbReference>
<keyword evidence="7 9" id="KW-0472">Membrane</keyword>
<dbReference type="GO" id="GO:0042597">
    <property type="term" value="C:periplasmic space"/>
    <property type="evidence" value="ECO:0007669"/>
    <property type="project" value="UniProtKB-SubCell"/>
</dbReference>
<dbReference type="Gene3D" id="3.30.700.10">
    <property type="entry name" value="Glycoprotein, Type 4 Pilin"/>
    <property type="match status" value="1"/>
</dbReference>
<reference evidence="11" key="1">
    <citation type="journal article" date="2014" name="Int. J. Syst. Evol. Microbiol.">
        <title>Complete genome sequence of Corynebacterium casei LMG S-19264T (=DSM 44701T), isolated from a smear-ripened cheese.</title>
        <authorList>
            <consortium name="US DOE Joint Genome Institute (JGI-PGF)"/>
            <person name="Walter F."/>
            <person name="Albersmeier A."/>
            <person name="Kalinowski J."/>
            <person name="Ruckert C."/>
        </authorList>
    </citation>
    <scope>NUCLEOTIDE SEQUENCE</scope>
    <source>
        <strain evidence="11">JCM 31311</strain>
    </source>
</reference>
<accession>A0A918CAN8</accession>
<keyword evidence="5" id="KW-0574">Periplasm</keyword>
<sequence>MKNAKRTQGFTLIELLIVIAIIGILAAVLIPNLLNARKAANNTAASSLLRNAVTAAESYSSAYNARITADTKCTDATVLNLSTLPSSVTACQIKQTANGTYGYATSSNGVNYQFDGSAIVNNVATAGYPSSTP</sequence>
<dbReference type="PANTHER" id="PTHR30093">
    <property type="entry name" value="GENERAL SECRETION PATHWAY PROTEIN G"/>
    <property type="match status" value="1"/>
</dbReference>
<dbReference type="PANTHER" id="PTHR30093:SF44">
    <property type="entry name" value="TYPE II SECRETION SYSTEM CORE PROTEIN G"/>
    <property type="match status" value="1"/>
</dbReference>
<gene>
    <name evidence="11" type="ORF">GCM10008957_29370</name>
</gene>
<dbReference type="Pfam" id="PF18682">
    <property type="entry name" value="PilA4"/>
    <property type="match status" value="1"/>
</dbReference>
<feature type="domain" description="Pilin A4" evidence="10">
    <location>
        <begin position="41"/>
        <end position="120"/>
    </location>
</feature>
<dbReference type="PROSITE" id="PS00409">
    <property type="entry name" value="PROKAR_NTER_METHYL"/>
    <property type="match status" value="1"/>
</dbReference>
<proteinExistence type="predicted"/>
<reference evidence="11" key="2">
    <citation type="submission" date="2020-09" db="EMBL/GenBank/DDBJ databases">
        <authorList>
            <person name="Sun Q."/>
            <person name="Ohkuma M."/>
        </authorList>
    </citation>
    <scope>NUCLEOTIDE SEQUENCE</scope>
    <source>
        <strain evidence="11">JCM 31311</strain>
    </source>
</reference>